<dbReference type="Pfam" id="PF08281">
    <property type="entry name" value="Sigma70_r4_2"/>
    <property type="match status" value="1"/>
</dbReference>
<reference evidence="9 10" key="1">
    <citation type="submission" date="2024-09" db="EMBL/GenBank/DDBJ databases">
        <authorList>
            <person name="Sun Q."/>
            <person name="Mori K."/>
        </authorList>
    </citation>
    <scope>NUCLEOTIDE SEQUENCE [LARGE SCALE GENOMIC DNA]</scope>
    <source>
        <strain evidence="9 10">TBRC 2205</strain>
    </source>
</reference>
<evidence type="ECO:0000259" key="8">
    <source>
        <dbReference type="Pfam" id="PF08281"/>
    </source>
</evidence>
<protein>
    <submittedName>
        <fullName evidence="9">RNA polymerase subunit sigma-70</fullName>
        <ecNumber evidence="9">2.7.7.6</ecNumber>
    </submittedName>
</protein>
<dbReference type="InterPro" id="IPR032710">
    <property type="entry name" value="NTF2-like_dom_sf"/>
</dbReference>
<keyword evidence="10" id="KW-1185">Reference proteome</keyword>
<dbReference type="SUPFAM" id="SSF54427">
    <property type="entry name" value="NTF2-like"/>
    <property type="match status" value="1"/>
</dbReference>
<accession>A0ABV6P2Q9</accession>
<dbReference type="InterPro" id="IPR036388">
    <property type="entry name" value="WH-like_DNA-bd_sf"/>
</dbReference>
<evidence type="ECO:0000256" key="4">
    <source>
        <dbReference type="ARBA" id="ARBA00023082"/>
    </source>
</evidence>
<dbReference type="RefSeq" id="WP_377342611.1">
    <property type="nucleotide sequence ID" value="NZ_JBHLUE010000020.1"/>
</dbReference>
<comment type="caution">
    <text evidence="9">The sequence shown here is derived from an EMBL/GenBank/DDBJ whole genome shotgun (WGS) entry which is preliminary data.</text>
</comment>
<dbReference type="GO" id="GO:0003899">
    <property type="term" value="F:DNA-directed RNA polymerase activity"/>
    <property type="evidence" value="ECO:0007669"/>
    <property type="project" value="UniProtKB-EC"/>
</dbReference>
<dbReference type="NCBIfam" id="TIGR02937">
    <property type="entry name" value="sigma70-ECF"/>
    <property type="match status" value="1"/>
</dbReference>
<evidence type="ECO:0000256" key="5">
    <source>
        <dbReference type="ARBA" id="ARBA00023163"/>
    </source>
</evidence>
<sequence length="342" mass="36813">MSSTATEPADPDQFARRVEPYRRELLAHCYRLLGAAQDAEDLVQETYLRAWRSYDRFEGRSSVRVWLYRIATNACLTALARHGRRALPSDLSGPADDPDTPPSPAPGVDWLQPIADARFGADPRHGADSADPAAIVVGRESLRLALVASLQHLPPRQRAVFMLREVLAFSADEVAEMLGTTTPAVKSMLQRARARLDQVAPGRGRVEEPTEPRARALLEAYVAGFENADTAALERALRSDAAIELVGTRTWFAGRSTCLRFLERVIGSAGTWRMVPVAANGGQLAGAAYRRGGDGGYHAFGLGLLSITGAGIGRIVVFDGGPGLLAEFGLPATAPDHPPRTL</sequence>
<gene>
    <name evidence="9" type="ORF">ACFFHU_24655</name>
</gene>
<dbReference type="SUPFAM" id="SSF88659">
    <property type="entry name" value="Sigma3 and sigma4 domains of RNA polymerase sigma factors"/>
    <property type="match status" value="1"/>
</dbReference>
<dbReference type="Proteomes" id="UP001589894">
    <property type="component" value="Unassembled WGS sequence"/>
</dbReference>
<dbReference type="Gene3D" id="1.10.1740.10">
    <property type="match status" value="1"/>
</dbReference>
<dbReference type="InterPro" id="IPR014284">
    <property type="entry name" value="RNA_pol_sigma-70_dom"/>
</dbReference>
<dbReference type="PANTHER" id="PTHR43133">
    <property type="entry name" value="RNA POLYMERASE ECF-TYPE SIGMA FACTO"/>
    <property type="match status" value="1"/>
</dbReference>
<evidence type="ECO:0000256" key="6">
    <source>
        <dbReference type="SAM" id="MobiDB-lite"/>
    </source>
</evidence>
<evidence type="ECO:0000256" key="2">
    <source>
        <dbReference type="ARBA" id="ARBA00011344"/>
    </source>
</evidence>
<dbReference type="InterPro" id="IPR013324">
    <property type="entry name" value="RNA_pol_sigma_r3/r4-like"/>
</dbReference>
<evidence type="ECO:0000313" key="10">
    <source>
        <dbReference type="Proteomes" id="UP001589894"/>
    </source>
</evidence>
<comment type="similarity">
    <text evidence="1">Belongs to the sigma-70 factor family. ECF subfamily.</text>
</comment>
<feature type="domain" description="RNA polymerase sigma-70 region 2" evidence="7">
    <location>
        <begin position="18"/>
        <end position="85"/>
    </location>
</feature>
<keyword evidence="9" id="KW-0548">Nucleotidyltransferase</keyword>
<dbReference type="CDD" id="cd06171">
    <property type="entry name" value="Sigma70_r4"/>
    <property type="match status" value="1"/>
</dbReference>
<dbReference type="Pfam" id="PF04542">
    <property type="entry name" value="Sigma70_r2"/>
    <property type="match status" value="1"/>
</dbReference>
<dbReference type="EMBL" id="JBHLUE010000020">
    <property type="protein sequence ID" value="MFC0567317.1"/>
    <property type="molecule type" value="Genomic_DNA"/>
</dbReference>
<dbReference type="SUPFAM" id="SSF88946">
    <property type="entry name" value="Sigma2 domain of RNA polymerase sigma factors"/>
    <property type="match status" value="1"/>
</dbReference>
<dbReference type="InterPro" id="IPR007627">
    <property type="entry name" value="RNA_pol_sigma70_r2"/>
</dbReference>
<dbReference type="EC" id="2.7.7.6" evidence="9"/>
<feature type="domain" description="RNA polymerase sigma factor 70 region 4 type 2" evidence="8">
    <location>
        <begin position="144"/>
        <end position="196"/>
    </location>
</feature>
<dbReference type="NCBIfam" id="NF006089">
    <property type="entry name" value="PRK08241.1"/>
    <property type="match status" value="1"/>
</dbReference>
<keyword evidence="4" id="KW-0731">Sigma factor</keyword>
<proteinExistence type="inferred from homology"/>
<keyword evidence="3" id="KW-0805">Transcription regulation</keyword>
<name>A0ABV6P2Q9_9ACTN</name>
<evidence type="ECO:0000256" key="3">
    <source>
        <dbReference type="ARBA" id="ARBA00023015"/>
    </source>
</evidence>
<dbReference type="PANTHER" id="PTHR43133:SF65">
    <property type="entry name" value="ECF RNA POLYMERASE SIGMA FACTOR SIGG"/>
    <property type="match status" value="1"/>
</dbReference>
<evidence type="ECO:0000313" key="9">
    <source>
        <dbReference type="EMBL" id="MFC0567317.1"/>
    </source>
</evidence>
<evidence type="ECO:0000259" key="7">
    <source>
        <dbReference type="Pfam" id="PF04542"/>
    </source>
</evidence>
<dbReference type="Gene3D" id="3.10.450.50">
    <property type="match status" value="1"/>
</dbReference>
<keyword evidence="5" id="KW-0804">Transcription</keyword>
<dbReference type="InterPro" id="IPR014305">
    <property type="entry name" value="RNA_pol_sigma-G_actinobac"/>
</dbReference>
<comment type="subunit">
    <text evidence="2">Interacts transiently with the RNA polymerase catalytic core formed by RpoA, RpoB, RpoC and RpoZ (2 alpha, 1 beta, 1 beta' and 1 omega subunit) to form the RNA polymerase holoenzyme that can initiate transcription.</text>
</comment>
<keyword evidence="9" id="KW-0808">Transferase</keyword>
<dbReference type="InterPro" id="IPR013325">
    <property type="entry name" value="RNA_pol_sigma_r2"/>
</dbReference>
<dbReference type="InterPro" id="IPR039425">
    <property type="entry name" value="RNA_pol_sigma-70-like"/>
</dbReference>
<dbReference type="InterPro" id="IPR013249">
    <property type="entry name" value="RNA_pol_sigma70_r4_t2"/>
</dbReference>
<organism evidence="9 10">
    <name type="scientific">Plantactinospora siamensis</name>
    <dbReference type="NCBI Taxonomy" id="555372"/>
    <lineage>
        <taxon>Bacteria</taxon>
        <taxon>Bacillati</taxon>
        <taxon>Actinomycetota</taxon>
        <taxon>Actinomycetes</taxon>
        <taxon>Micromonosporales</taxon>
        <taxon>Micromonosporaceae</taxon>
        <taxon>Plantactinospora</taxon>
    </lineage>
</organism>
<dbReference type="Gene3D" id="1.10.10.10">
    <property type="entry name" value="Winged helix-like DNA-binding domain superfamily/Winged helix DNA-binding domain"/>
    <property type="match status" value="1"/>
</dbReference>
<evidence type="ECO:0000256" key="1">
    <source>
        <dbReference type="ARBA" id="ARBA00010641"/>
    </source>
</evidence>
<feature type="region of interest" description="Disordered" evidence="6">
    <location>
        <begin position="87"/>
        <end position="106"/>
    </location>
</feature>
<dbReference type="NCBIfam" id="TIGR02960">
    <property type="entry name" value="SigX5"/>
    <property type="match status" value="1"/>
</dbReference>